<feature type="signal peptide" evidence="3">
    <location>
        <begin position="1"/>
        <end position="22"/>
    </location>
</feature>
<comment type="catalytic activity">
    <reaction evidence="1">
        <text>a phosphate monoester + H2O = an alcohol + phosphate</text>
        <dbReference type="Rhea" id="RHEA:15017"/>
        <dbReference type="ChEBI" id="CHEBI:15377"/>
        <dbReference type="ChEBI" id="CHEBI:30879"/>
        <dbReference type="ChEBI" id="CHEBI:43474"/>
        <dbReference type="ChEBI" id="CHEBI:67140"/>
        <dbReference type="EC" id="3.1.3.2"/>
    </reaction>
</comment>
<keyword evidence="3" id="KW-0732">Signal</keyword>
<protein>
    <submittedName>
        <fullName evidence="4">Venom polypeptide</fullName>
    </submittedName>
</protein>
<dbReference type="PROSITE" id="PS00778">
    <property type="entry name" value="HIS_ACID_PHOSPHAT_2"/>
    <property type="match status" value="1"/>
</dbReference>
<dbReference type="GO" id="GO:0003993">
    <property type="term" value="F:acid phosphatase activity"/>
    <property type="evidence" value="ECO:0007669"/>
    <property type="project" value="UniProtKB-EC"/>
</dbReference>
<dbReference type="SUPFAM" id="SSF53254">
    <property type="entry name" value="Phosphoglycerate mutase-like"/>
    <property type="match status" value="1"/>
</dbReference>
<dbReference type="InterPro" id="IPR029033">
    <property type="entry name" value="His_PPase_superfam"/>
</dbReference>
<evidence type="ECO:0000256" key="3">
    <source>
        <dbReference type="SAM" id="SignalP"/>
    </source>
</evidence>
<name>A0A3G5BIL7_DOLGE</name>
<dbReference type="InterPro" id="IPR033379">
    <property type="entry name" value="Acid_Pase_AS"/>
</dbReference>
<evidence type="ECO:0000256" key="2">
    <source>
        <dbReference type="ARBA" id="ARBA00005375"/>
    </source>
</evidence>
<organism evidence="4">
    <name type="scientific">Dolopus genitalis</name>
    <name type="common">Giant Australian assassin fly</name>
    <name type="synonym">Asilus genitalis</name>
    <dbReference type="NCBI Taxonomy" id="2488630"/>
    <lineage>
        <taxon>Eukaryota</taxon>
        <taxon>Metazoa</taxon>
        <taxon>Ecdysozoa</taxon>
        <taxon>Arthropoda</taxon>
        <taxon>Hexapoda</taxon>
        <taxon>Insecta</taxon>
        <taxon>Pterygota</taxon>
        <taxon>Neoptera</taxon>
        <taxon>Endopterygota</taxon>
        <taxon>Diptera</taxon>
        <taxon>Brachycera</taxon>
        <taxon>Muscomorpha</taxon>
        <taxon>Asiloidea</taxon>
        <taxon>Asilidae</taxon>
        <taxon>Asilinae</taxon>
        <taxon>Dolopus</taxon>
    </lineage>
</organism>
<dbReference type="PROSITE" id="PS00616">
    <property type="entry name" value="HIS_ACID_PHOSPHAT_1"/>
    <property type="match status" value="1"/>
</dbReference>
<evidence type="ECO:0000256" key="1">
    <source>
        <dbReference type="ARBA" id="ARBA00000032"/>
    </source>
</evidence>
<dbReference type="Gene3D" id="3.40.50.1240">
    <property type="entry name" value="Phosphoglycerate mutase-like"/>
    <property type="match status" value="1"/>
</dbReference>
<reference evidence="4" key="1">
    <citation type="journal article" date="2018" name="Toxins">
        <title>Buzz kill: function and proteomic composition of venom from the giant assassin fly Dolopus genitalis (Diptera: Asilidae).</title>
        <authorList>
            <person name="Walker A.A."/>
            <person name="Dobson J."/>
            <person name="Jin J."/>
            <person name="Robinson S.D."/>
            <person name="Herzig V."/>
            <person name="Vetter I."/>
            <person name="King G.F."/>
            <person name="Fry B.G."/>
        </authorList>
    </citation>
    <scope>NUCLEOTIDE SEQUENCE</scope>
    <source>
        <strain evidence="4">Dg107</strain>
        <tissue evidence="4">Venom/thoracic glands</tissue>
    </source>
</reference>
<proteinExistence type="evidence at transcript level"/>
<dbReference type="InterPro" id="IPR000560">
    <property type="entry name" value="His_Pase_clade-2"/>
</dbReference>
<comment type="similarity">
    <text evidence="2">Belongs to the histidine acid phosphatase family.</text>
</comment>
<dbReference type="InterPro" id="IPR050645">
    <property type="entry name" value="Histidine_acid_phosphatase"/>
</dbReference>
<dbReference type="PANTHER" id="PTHR11567:SF19">
    <property type="entry name" value="GH19849P"/>
    <property type="match status" value="1"/>
</dbReference>
<dbReference type="Pfam" id="PF00328">
    <property type="entry name" value="His_Phos_2"/>
    <property type="match status" value="1"/>
</dbReference>
<evidence type="ECO:0000313" key="4">
    <source>
        <dbReference type="EMBL" id="AYV99628.1"/>
    </source>
</evidence>
<accession>A0A3G5BIL7</accession>
<dbReference type="PANTHER" id="PTHR11567">
    <property type="entry name" value="ACID PHOSPHATASE-RELATED"/>
    <property type="match status" value="1"/>
</dbReference>
<sequence length="376" mass="43063">MFYFTFLFVLCCTLAEFHMALGASIDKTDGSTIQAIFSMFRHGDRSPIYFWPNDPYLNYKWPGGFGSLSDKGVGQLYNLGRNLKHRYGHLLPVDGRYSQDNMLVKSSYSERCIMSGLSLLAGFMPPNSNPLPIKWQPIPITTIPQYDDELLSQYRPCKKYDKLYEDLLVNAPADLMKLEQENEDVFKLAEQSGRKNIKYTDIGEFYDTLKIYKDNGLNLPEWAKEIFPEKMRPFAERTYSVYTETPYMKKVKGGAFITEVYKKMVSKQAKTLSPERKMFLYASHDSTIIGILNALDILDQAARLPDYAAMLVFELHTNKALENDLEVKIVYYSNSAIVEPKELHLPSCSSPCSLTKFGEAVNDLLIDDYDKLCENV</sequence>
<feature type="chain" id="PRO_5018308863" evidence="3">
    <location>
        <begin position="23"/>
        <end position="376"/>
    </location>
</feature>
<dbReference type="EMBL" id="MK075225">
    <property type="protein sequence ID" value="AYV99628.1"/>
    <property type="molecule type" value="mRNA"/>
</dbReference>
<dbReference type="CDD" id="cd07061">
    <property type="entry name" value="HP_HAP_like"/>
    <property type="match status" value="1"/>
</dbReference>
<dbReference type="AlphaFoldDB" id="A0A3G5BIL7"/>